<dbReference type="InterPro" id="IPR004501">
    <property type="entry name" value="PTS_EIIC_3"/>
</dbReference>
<dbReference type="Pfam" id="PF02378">
    <property type="entry name" value="PTS_EIIC"/>
    <property type="match status" value="1"/>
</dbReference>
<comment type="function">
    <text evidence="8">The phosphoenolpyruvate-dependent sugar phosphotransferase system (PTS), a major carbohydrate active -transport system, catalyzes the phosphorylation of incoming sugar substrates concomitant with their translocation across the cell membrane.</text>
</comment>
<dbReference type="PROSITE" id="PS51105">
    <property type="entry name" value="PTS_EIIC_TYPE_3"/>
    <property type="match status" value="1"/>
</dbReference>
<reference evidence="12" key="1">
    <citation type="submission" date="2014-12" db="EMBL/GenBank/DDBJ databases">
        <title>Genome sequence of Clostridium beijerinckii strain 59B.</title>
        <authorList>
            <person name="Little G.T."/>
            <person name="Minton N.P."/>
        </authorList>
    </citation>
    <scope>NUCLEOTIDE SEQUENCE [LARGE SCALE GENOMIC DNA]</scope>
    <source>
        <strain evidence="12">59B</strain>
    </source>
</reference>
<dbReference type="PIRSF" id="PIRSF006351">
    <property type="entry name" value="PTS_EIIC-Cellobiose"/>
    <property type="match status" value="1"/>
</dbReference>
<evidence type="ECO:0000256" key="3">
    <source>
        <dbReference type="ARBA" id="ARBA00022475"/>
    </source>
</evidence>
<dbReference type="InterPro" id="IPR003352">
    <property type="entry name" value="PTS_EIIC"/>
</dbReference>
<evidence type="ECO:0000259" key="10">
    <source>
        <dbReference type="PROSITE" id="PS51105"/>
    </source>
</evidence>
<feature type="transmembrane region" description="Helical" evidence="9">
    <location>
        <begin position="188"/>
        <end position="209"/>
    </location>
</feature>
<dbReference type="InterPro" id="IPR051088">
    <property type="entry name" value="PTS_Sugar-EIIC/EIIB"/>
</dbReference>
<sequence>MNKFFEKLGKVSQKLGGEIHLRSLRDAFASLIPFIIIAGLMIFINYVVIEPTGFMSKVINPATLTTWQDVGTSINNGTLNFLAVLLAGACAYHLAINRKFENPIAPALLAISIFVILLPFVISTTPVGVKEAVKVAGVISYSSTNSGGMFVGIIMSLLSTELFMWLSKNEKLKINIGGEAVPPAVTKSFNSLIPIMITILIFAVVSFAIKQLFGTDINSLILKTIQRPLVALVTSLPGFIILMLLSNLLFAIGIHPGGVIAPIMDPVLYTAMNENMTAFAQGQPIPHIISMSFKDTFGVMGGSGNTIALLIAIFLFSKRKDYRDIAKLSTAPGIFNINEPVIFGLPIVFDLTLMIPFVLASPICLTVAYLVTEAGWMSPVVIQTPWTTPPILSGFLATGGDWRASVFQIIMIALTVLLYVPFLKVSEKKQIEE</sequence>
<evidence type="ECO:0000256" key="5">
    <source>
        <dbReference type="ARBA" id="ARBA00022692"/>
    </source>
</evidence>
<evidence type="ECO:0000256" key="2">
    <source>
        <dbReference type="ARBA" id="ARBA00022448"/>
    </source>
</evidence>
<dbReference type="NCBIfam" id="TIGR00410">
    <property type="entry name" value="lacE"/>
    <property type="match status" value="1"/>
</dbReference>
<evidence type="ECO:0000256" key="6">
    <source>
        <dbReference type="ARBA" id="ARBA00022989"/>
    </source>
</evidence>
<feature type="transmembrane region" description="Helical" evidence="9">
    <location>
        <begin position="77"/>
        <end position="95"/>
    </location>
</feature>
<keyword evidence="2 8" id="KW-0813">Transport</keyword>
<dbReference type="PANTHER" id="PTHR33989:SF10">
    <property type="entry name" value="PERMEASE IIC COMPONENT"/>
    <property type="match status" value="1"/>
</dbReference>
<dbReference type="Proteomes" id="UP000031866">
    <property type="component" value="Chromosome"/>
</dbReference>
<evidence type="ECO:0000256" key="9">
    <source>
        <dbReference type="SAM" id="Phobius"/>
    </source>
</evidence>
<evidence type="ECO:0000256" key="1">
    <source>
        <dbReference type="ARBA" id="ARBA00004651"/>
    </source>
</evidence>
<dbReference type="GO" id="GO:1901264">
    <property type="term" value="P:carbohydrate derivative transport"/>
    <property type="evidence" value="ECO:0007669"/>
    <property type="project" value="TreeGrafter"/>
</dbReference>
<name>A0A0B5QRF7_CLOBE</name>
<dbReference type="RefSeq" id="WP_041898800.1">
    <property type="nucleotide sequence ID" value="NZ_CP010086.2"/>
</dbReference>
<feature type="transmembrane region" description="Helical" evidence="9">
    <location>
        <begin position="337"/>
        <end position="360"/>
    </location>
</feature>
<keyword evidence="6 9" id="KW-1133">Transmembrane helix</keyword>
<feature type="transmembrane region" description="Helical" evidence="9">
    <location>
        <begin position="297"/>
        <end position="317"/>
    </location>
</feature>
<accession>A0A0B5QRF7</accession>
<feature type="transmembrane region" description="Helical" evidence="9">
    <location>
        <begin position="107"/>
        <end position="129"/>
    </location>
</feature>
<dbReference type="GO" id="GO:0005886">
    <property type="term" value="C:plasma membrane"/>
    <property type="evidence" value="ECO:0007669"/>
    <property type="project" value="UniProtKB-SubCell"/>
</dbReference>
<organism evidence="11 12">
    <name type="scientific">Clostridium beijerinckii</name>
    <name type="common">Clostridium MP</name>
    <dbReference type="NCBI Taxonomy" id="1520"/>
    <lineage>
        <taxon>Bacteria</taxon>
        <taxon>Bacillati</taxon>
        <taxon>Bacillota</taxon>
        <taxon>Clostridia</taxon>
        <taxon>Eubacteriales</taxon>
        <taxon>Clostridiaceae</taxon>
        <taxon>Clostridium</taxon>
    </lineage>
</organism>
<dbReference type="GO" id="GO:0009401">
    <property type="term" value="P:phosphoenolpyruvate-dependent sugar phosphotransferase system"/>
    <property type="evidence" value="ECO:0007669"/>
    <property type="project" value="InterPro"/>
</dbReference>
<dbReference type="InterPro" id="IPR004796">
    <property type="entry name" value="PTS_IIC_cello"/>
</dbReference>
<keyword evidence="3 8" id="KW-1003">Cell membrane</keyword>
<proteinExistence type="predicted"/>
<feature type="transmembrane region" description="Helical" evidence="9">
    <location>
        <begin position="229"/>
        <end position="254"/>
    </location>
</feature>
<evidence type="ECO:0000256" key="7">
    <source>
        <dbReference type="ARBA" id="ARBA00023136"/>
    </source>
</evidence>
<keyword evidence="4 8" id="KW-0762">Sugar transport</keyword>
<evidence type="ECO:0000256" key="4">
    <source>
        <dbReference type="ARBA" id="ARBA00022597"/>
    </source>
</evidence>
<evidence type="ECO:0000313" key="12">
    <source>
        <dbReference type="Proteomes" id="UP000031866"/>
    </source>
</evidence>
<keyword evidence="7 8" id="KW-0472">Membrane</keyword>
<feature type="transmembrane region" description="Helical" evidence="9">
    <location>
        <begin position="28"/>
        <end position="49"/>
    </location>
</feature>
<evidence type="ECO:0000313" key="11">
    <source>
        <dbReference type="EMBL" id="AJH00837.1"/>
    </source>
</evidence>
<dbReference type="PANTHER" id="PTHR33989">
    <property type="match status" value="1"/>
</dbReference>
<dbReference type="GO" id="GO:0008982">
    <property type="term" value="F:protein-N(PI)-phosphohistidine-sugar phosphotransferase activity"/>
    <property type="evidence" value="ECO:0007669"/>
    <property type="project" value="UniProtKB-UniRule"/>
</dbReference>
<feature type="transmembrane region" description="Helical" evidence="9">
    <location>
        <begin position="406"/>
        <end position="423"/>
    </location>
</feature>
<dbReference type="OrthoDB" id="1641940at2"/>
<dbReference type="EMBL" id="CP010086">
    <property type="protein sequence ID" value="AJH00837.1"/>
    <property type="molecule type" value="Genomic_DNA"/>
</dbReference>
<feature type="domain" description="PTS EIIC type-3" evidence="10">
    <location>
        <begin position="4"/>
        <end position="422"/>
    </location>
</feature>
<keyword evidence="5 9" id="KW-0812">Transmembrane</keyword>
<dbReference type="STRING" id="1520.LF65_04297"/>
<comment type="subcellular location">
    <subcellularLocation>
        <location evidence="1">Cell membrane</location>
        <topology evidence="1">Multi-pass membrane protein</topology>
    </subcellularLocation>
</comment>
<dbReference type="AlphaFoldDB" id="A0A0B5QRF7"/>
<protein>
    <recommendedName>
        <fullName evidence="8">Permease IIC component</fullName>
    </recommendedName>
</protein>
<gene>
    <name evidence="11" type="ORF">LF65_04297</name>
</gene>
<evidence type="ECO:0000256" key="8">
    <source>
        <dbReference type="PIRNR" id="PIRNR006351"/>
    </source>
</evidence>
<dbReference type="KEGG" id="cbei:LF65_04297"/>